<evidence type="ECO:0000313" key="1">
    <source>
        <dbReference type="EMBL" id="RLV96898.1"/>
    </source>
</evidence>
<reference evidence="1 2" key="1">
    <citation type="journal article" date="2018" name="Proc. R. Soc. B">
        <title>A non-coding region near Follistatin controls head colour polymorphism in the Gouldian finch.</title>
        <authorList>
            <person name="Toomey M.B."/>
            <person name="Marques C.I."/>
            <person name="Andrade P."/>
            <person name="Araujo P.M."/>
            <person name="Sabatino S."/>
            <person name="Gazda M.A."/>
            <person name="Afonso S."/>
            <person name="Lopes R.J."/>
            <person name="Corbo J.C."/>
            <person name="Carneiro M."/>
        </authorList>
    </citation>
    <scope>NUCLEOTIDE SEQUENCE [LARGE SCALE GENOMIC DNA]</scope>
    <source>
        <strain evidence="1">Red01</strain>
        <tissue evidence="1">Muscle</tissue>
    </source>
</reference>
<dbReference type="Proteomes" id="UP000276834">
    <property type="component" value="Unassembled WGS sequence"/>
</dbReference>
<evidence type="ECO:0000313" key="2">
    <source>
        <dbReference type="Proteomes" id="UP000276834"/>
    </source>
</evidence>
<gene>
    <name evidence="1" type="ORF">DV515_00012302</name>
</gene>
<feature type="non-terminal residue" evidence="1">
    <location>
        <position position="1"/>
    </location>
</feature>
<name>A0A3L8S3S4_CHLGU</name>
<organism evidence="1 2">
    <name type="scientific">Chloebia gouldiae</name>
    <name type="common">Gouldian finch</name>
    <name type="synonym">Erythrura gouldiae</name>
    <dbReference type="NCBI Taxonomy" id="44316"/>
    <lineage>
        <taxon>Eukaryota</taxon>
        <taxon>Metazoa</taxon>
        <taxon>Chordata</taxon>
        <taxon>Craniata</taxon>
        <taxon>Vertebrata</taxon>
        <taxon>Euteleostomi</taxon>
        <taxon>Archelosauria</taxon>
        <taxon>Archosauria</taxon>
        <taxon>Dinosauria</taxon>
        <taxon>Saurischia</taxon>
        <taxon>Theropoda</taxon>
        <taxon>Coelurosauria</taxon>
        <taxon>Aves</taxon>
        <taxon>Neognathae</taxon>
        <taxon>Neoaves</taxon>
        <taxon>Telluraves</taxon>
        <taxon>Australaves</taxon>
        <taxon>Passeriformes</taxon>
        <taxon>Passeroidea</taxon>
        <taxon>Passeridae</taxon>
        <taxon>Chloebia</taxon>
    </lineage>
</organism>
<dbReference type="EMBL" id="QUSF01000065">
    <property type="protein sequence ID" value="RLV96898.1"/>
    <property type="molecule type" value="Genomic_DNA"/>
</dbReference>
<accession>A0A3L8S3S4</accession>
<keyword evidence="2" id="KW-1185">Reference proteome</keyword>
<dbReference type="AlphaFoldDB" id="A0A3L8S3S4"/>
<comment type="caution">
    <text evidence="1">The sequence shown here is derived from an EMBL/GenBank/DDBJ whole genome shotgun (WGS) entry which is preliminary data.</text>
</comment>
<proteinExistence type="predicted"/>
<protein>
    <submittedName>
        <fullName evidence="1">Uncharacterized protein</fullName>
    </submittedName>
</protein>
<sequence length="71" mass="7894">TARLQKRDCGSPETERVTCCQHSCKTNCERCQVTTKVSVLSKGMAPGPPVPSVCSRRHPAPCCWWSRVPKH</sequence>